<accession>A0AAW4N966</accession>
<protein>
    <recommendedName>
        <fullName evidence="3">Phospholipase D-like domain-containing protein</fullName>
    </recommendedName>
</protein>
<name>A0AAW4N966_9BACT</name>
<dbReference type="Proteomes" id="UP001196765">
    <property type="component" value="Unassembled WGS sequence"/>
</dbReference>
<evidence type="ECO:0000313" key="2">
    <source>
        <dbReference type="Proteomes" id="UP001196765"/>
    </source>
</evidence>
<gene>
    <name evidence="1" type="ORF">KSW82_10115</name>
</gene>
<organism evidence="1 2">
    <name type="scientific">Segatella copri</name>
    <dbReference type="NCBI Taxonomy" id="165179"/>
    <lineage>
        <taxon>Bacteria</taxon>
        <taxon>Pseudomonadati</taxon>
        <taxon>Bacteroidota</taxon>
        <taxon>Bacteroidia</taxon>
        <taxon>Bacteroidales</taxon>
        <taxon>Prevotellaceae</taxon>
        <taxon>Segatella</taxon>
    </lineage>
</organism>
<evidence type="ECO:0008006" key="3">
    <source>
        <dbReference type="Google" id="ProtNLM"/>
    </source>
</evidence>
<proteinExistence type="predicted"/>
<reference evidence="1" key="1">
    <citation type="submission" date="2021-06" db="EMBL/GenBank/DDBJ databases">
        <title>Collection of gut derived symbiotic bacterial strains cultured from healthy donors.</title>
        <authorList>
            <person name="Lin H."/>
            <person name="Littmann E."/>
            <person name="Pamer E.G."/>
        </authorList>
    </citation>
    <scope>NUCLEOTIDE SEQUENCE</scope>
    <source>
        <strain evidence="1">MSK.21.74</strain>
    </source>
</reference>
<sequence length="607" mass="69815">MAKEQLCNYTYGEMLVSPGYDVDFAIGTTYSVNPQALLIIPMALGLLSSNNEAAVQSPICLLEGIRRSANKFVLFCNKGGTHIPSNCQPYLSLMDNCIYEVQSPQKSQFLSNFHPKVWIIKETNREEKNDQQIKVIVMSRNLTLDNNLDMVVSLTGKIGKQTINNKKHKPLIDFLTSLIPLMGNGTTNNQHIIKDKKKKMKMVIESIRKVKHFEIDTDLFEKDGYEFIPILFGQNLNKNISYPEAWQGTDQMTISPFIDIKTLRELDKNAKNRHILVTTSGYVSKDIYDLFNKENHEIYVMKDGMTHNDIMPTDLHAKTFLVCNPKGEYGNFLFVGSANATYAAFHKNSEFIIRLQYKYGKHLVFDSFKEEFLQMDAREESKIFETVNFPPESEETHETSELEAFVRNYITNNFLAKCYSCKDGKYNVIIKAGHHDNRYRIQIAPMQTAGYKVELENEAILSNLTLAQLSDFYIISVQDANGQNMDKVIKIPTEGIPYEDRDIAIYKTFVDSKEKFLRYLSFILTDDIDEYLFDAEQSMKLIAQHGNDKDSVPLSLNIYEQLLKAASSNPKKFIEIEDVIRKIGKEEYTQEFLEIYKTFKEAIKQKS</sequence>
<dbReference type="EMBL" id="JAHOEI010000038">
    <property type="protein sequence ID" value="MBV3388094.1"/>
    <property type="molecule type" value="Genomic_DNA"/>
</dbReference>
<evidence type="ECO:0000313" key="1">
    <source>
        <dbReference type="EMBL" id="MBV3388094.1"/>
    </source>
</evidence>
<dbReference type="AlphaFoldDB" id="A0AAW4N966"/>
<dbReference type="RefSeq" id="WP_217313671.1">
    <property type="nucleotide sequence ID" value="NZ_JAHOEA010000017.1"/>
</dbReference>
<comment type="caution">
    <text evidence="1">The sequence shown here is derived from an EMBL/GenBank/DDBJ whole genome shotgun (WGS) entry which is preliminary data.</text>
</comment>